<keyword evidence="5 10" id="KW-0132">Cell division</keyword>
<comment type="similarity">
    <text evidence="2 10">Belongs to the ABC-4 integral membrane protein family. FtsX subfamily.</text>
</comment>
<evidence type="ECO:0000256" key="2">
    <source>
        <dbReference type="ARBA" id="ARBA00007379"/>
    </source>
</evidence>
<feature type="domain" description="FtsX extracellular" evidence="13">
    <location>
        <begin position="56"/>
        <end position="147"/>
    </location>
</feature>
<gene>
    <name evidence="14" type="ORF">IAA93_01020</name>
</gene>
<evidence type="ECO:0000259" key="12">
    <source>
        <dbReference type="Pfam" id="PF02687"/>
    </source>
</evidence>
<comment type="subcellular location">
    <subcellularLocation>
        <location evidence="1">Cell membrane</location>
        <topology evidence="1">Multi-pass membrane protein</topology>
    </subcellularLocation>
</comment>
<proteinExistence type="inferred from homology"/>
<feature type="transmembrane region" description="Helical" evidence="11">
    <location>
        <begin position="162"/>
        <end position="184"/>
    </location>
</feature>
<keyword evidence="9 10" id="KW-0131">Cell cycle</keyword>
<dbReference type="InterPro" id="IPR003838">
    <property type="entry name" value="ABC3_permease_C"/>
</dbReference>
<evidence type="ECO:0000256" key="7">
    <source>
        <dbReference type="ARBA" id="ARBA00022989"/>
    </source>
</evidence>
<protein>
    <recommendedName>
        <fullName evidence="3 10">Cell division protein FtsX</fullName>
    </recommendedName>
</protein>
<sequence>MAKKHNSKRRARLSPGLQFLTSGFSTMMVLVLLGMVVFFVMSARNLSVFVRENLSFSILLSDDMNVTGIMQLKDSLDASPFVKSSVYISKEQALAEETEAMGMDPAEFIGYNPYTASIEIKLKAEYANIDSIAKIEKTLGQNSDINDIIYQKDLIEAVNRNIARISAVLIAMAAFLTFISFALINNTIRLSIYSNRFLINTMKLVGAGWGFIRRPFVARHVWAGVVAALLADALLGSGIWMLLRYDSRLLSVVTPEVMVTVGASVMALGILLTFLCSYCSINGFLKMKSRDLYNI</sequence>
<evidence type="ECO:0000256" key="5">
    <source>
        <dbReference type="ARBA" id="ARBA00022618"/>
    </source>
</evidence>
<evidence type="ECO:0000256" key="11">
    <source>
        <dbReference type="SAM" id="Phobius"/>
    </source>
</evidence>
<evidence type="ECO:0000313" key="14">
    <source>
        <dbReference type="EMBL" id="HJD52299.1"/>
    </source>
</evidence>
<evidence type="ECO:0000256" key="10">
    <source>
        <dbReference type="PIRNR" id="PIRNR003097"/>
    </source>
</evidence>
<keyword evidence="4 10" id="KW-1003">Cell membrane</keyword>
<dbReference type="GO" id="GO:0005886">
    <property type="term" value="C:plasma membrane"/>
    <property type="evidence" value="ECO:0007669"/>
    <property type="project" value="UniProtKB-SubCell"/>
</dbReference>
<organism evidence="14 15">
    <name type="scientific">Candidatus Avibacteroides avistercoris</name>
    <dbReference type="NCBI Taxonomy" id="2840690"/>
    <lineage>
        <taxon>Bacteria</taxon>
        <taxon>Pseudomonadati</taxon>
        <taxon>Bacteroidota</taxon>
        <taxon>Bacteroidia</taxon>
        <taxon>Bacteroidales</taxon>
        <taxon>Bacteroidaceae</taxon>
        <taxon>Bacteroidaceae incertae sedis</taxon>
        <taxon>Candidatus Avibacteroides</taxon>
    </lineage>
</organism>
<comment type="caution">
    <text evidence="14">The sequence shown here is derived from an EMBL/GenBank/DDBJ whole genome shotgun (WGS) entry which is preliminary data.</text>
</comment>
<evidence type="ECO:0000256" key="9">
    <source>
        <dbReference type="ARBA" id="ARBA00023306"/>
    </source>
</evidence>
<evidence type="ECO:0000259" key="13">
    <source>
        <dbReference type="Pfam" id="PF18075"/>
    </source>
</evidence>
<evidence type="ECO:0000256" key="1">
    <source>
        <dbReference type="ARBA" id="ARBA00004651"/>
    </source>
</evidence>
<keyword evidence="8 10" id="KW-0472">Membrane</keyword>
<dbReference type="GO" id="GO:0051301">
    <property type="term" value="P:cell division"/>
    <property type="evidence" value="ECO:0007669"/>
    <property type="project" value="UniProtKB-KW"/>
</dbReference>
<feature type="transmembrane region" description="Helical" evidence="11">
    <location>
        <begin position="20"/>
        <end position="41"/>
    </location>
</feature>
<accession>A0A9D2ZUC5</accession>
<evidence type="ECO:0000256" key="8">
    <source>
        <dbReference type="ARBA" id="ARBA00023136"/>
    </source>
</evidence>
<feature type="transmembrane region" description="Helical" evidence="11">
    <location>
        <begin position="221"/>
        <end position="243"/>
    </location>
</feature>
<evidence type="ECO:0000256" key="3">
    <source>
        <dbReference type="ARBA" id="ARBA00021907"/>
    </source>
</evidence>
<feature type="transmembrane region" description="Helical" evidence="11">
    <location>
        <begin position="263"/>
        <end position="285"/>
    </location>
</feature>
<name>A0A9D2ZUC5_9BACT</name>
<dbReference type="Proteomes" id="UP000787625">
    <property type="component" value="Unassembled WGS sequence"/>
</dbReference>
<dbReference type="PIRSF" id="PIRSF003097">
    <property type="entry name" value="FtsX"/>
    <property type="match status" value="1"/>
</dbReference>
<feature type="domain" description="ABC3 transporter permease C-terminal" evidence="12">
    <location>
        <begin position="171"/>
        <end position="287"/>
    </location>
</feature>
<dbReference type="Gene3D" id="3.30.70.3040">
    <property type="match status" value="1"/>
</dbReference>
<dbReference type="PANTHER" id="PTHR47755:SF1">
    <property type="entry name" value="CELL DIVISION PROTEIN FTSX"/>
    <property type="match status" value="1"/>
</dbReference>
<dbReference type="PANTHER" id="PTHR47755">
    <property type="entry name" value="CELL DIVISION PROTEIN FTSX"/>
    <property type="match status" value="1"/>
</dbReference>
<dbReference type="InterPro" id="IPR040690">
    <property type="entry name" value="FtsX_ECD"/>
</dbReference>
<dbReference type="AlphaFoldDB" id="A0A9D2ZUC5"/>
<dbReference type="InterPro" id="IPR004513">
    <property type="entry name" value="FtsX"/>
</dbReference>
<reference evidence="14" key="1">
    <citation type="journal article" date="2021" name="PeerJ">
        <title>Extensive microbial diversity within the chicken gut microbiome revealed by metagenomics and culture.</title>
        <authorList>
            <person name="Gilroy R."/>
            <person name="Ravi A."/>
            <person name="Getino M."/>
            <person name="Pursley I."/>
            <person name="Horton D.L."/>
            <person name="Alikhan N.F."/>
            <person name="Baker D."/>
            <person name="Gharbi K."/>
            <person name="Hall N."/>
            <person name="Watson M."/>
            <person name="Adriaenssens E.M."/>
            <person name="Foster-Nyarko E."/>
            <person name="Jarju S."/>
            <person name="Secka A."/>
            <person name="Antonio M."/>
            <person name="Oren A."/>
            <person name="Chaudhuri R.R."/>
            <person name="La Ragione R."/>
            <person name="Hildebrand F."/>
            <person name="Pallen M.J."/>
        </authorList>
    </citation>
    <scope>NUCLEOTIDE SEQUENCE</scope>
    <source>
        <strain evidence="14">MalCec1-1739</strain>
    </source>
</reference>
<dbReference type="EMBL" id="DWUP01000018">
    <property type="protein sequence ID" value="HJD52299.1"/>
    <property type="molecule type" value="Genomic_DNA"/>
</dbReference>
<evidence type="ECO:0000256" key="6">
    <source>
        <dbReference type="ARBA" id="ARBA00022692"/>
    </source>
</evidence>
<dbReference type="Pfam" id="PF02687">
    <property type="entry name" value="FtsX"/>
    <property type="match status" value="1"/>
</dbReference>
<evidence type="ECO:0000256" key="4">
    <source>
        <dbReference type="ARBA" id="ARBA00022475"/>
    </source>
</evidence>
<dbReference type="Pfam" id="PF18075">
    <property type="entry name" value="FtsX_ECD"/>
    <property type="match status" value="1"/>
</dbReference>
<keyword evidence="7 11" id="KW-1133">Transmembrane helix</keyword>
<reference evidence="14" key="2">
    <citation type="submission" date="2021-04" db="EMBL/GenBank/DDBJ databases">
        <authorList>
            <person name="Gilroy R."/>
        </authorList>
    </citation>
    <scope>NUCLEOTIDE SEQUENCE</scope>
    <source>
        <strain evidence="14">MalCec1-1739</strain>
    </source>
</reference>
<evidence type="ECO:0000313" key="15">
    <source>
        <dbReference type="Proteomes" id="UP000787625"/>
    </source>
</evidence>
<keyword evidence="6 11" id="KW-0812">Transmembrane</keyword>